<evidence type="ECO:0000313" key="3">
    <source>
        <dbReference type="EMBL" id="GEB84744.1"/>
    </source>
</evidence>
<gene>
    <name evidence="3" type="ORF">APE01nite_05410</name>
</gene>
<feature type="compositionally biased region" description="Pro residues" evidence="1">
    <location>
        <begin position="147"/>
        <end position="160"/>
    </location>
</feature>
<dbReference type="EMBL" id="BJMV01000002">
    <property type="protein sequence ID" value="GEB84744.1"/>
    <property type="molecule type" value="Genomic_DNA"/>
</dbReference>
<dbReference type="OrthoDB" id="7266924at2"/>
<dbReference type="RefSeq" id="WP_141374688.1">
    <property type="nucleotide sequence ID" value="NZ_BAPL01000030.1"/>
</dbReference>
<name>A0A4Y3TSM8_9PROT</name>
<evidence type="ECO:0000256" key="1">
    <source>
        <dbReference type="SAM" id="MobiDB-lite"/>
    </source>
</evidence>
<comment type="caution">
    <text evidence="3">The sequence shown here is derived from an EMBL/GenBank/DDBJ whole genome shotgun (WGS) entry which is preliminary data.</text>
</comment>
<feature type="region of interest" description="Disordered" evidence="1">
    <location>
        <begin position="142"/>
        <end position="163"/>
    </location>
</feature>
<protein>
    <submittedName>
        <fullName evidence="3">Uncharacterized protein</fullName>
    </submittedName>
</protein>
<feature type="region of interest" description="Disordered" evidence="1">
    <location>
        <begin position="194"/>
        <end position="259"/>
    </location>
</feature>
<evidence type="ECO:0000256" key="2">
    <source>
        <dbReference type="SAM" id="Phobius"/>
    </source>
</evidence>
<feature type="transmembrane region" description="Helical" evidence="2">
    <location>
        <begin position="12"/>
        <end position="39"/>
    </location>
</feature>
<keyword evidence="2" id="KW-0812">Transmembrane</keyword>
<proteinExistence type="predicted"/>
<sequence length="259" mass="28581">MTSFSFPEWMPLWGQLLMLAGGILFGMAFMMMPFAVFGVKGRLAELSLQVGELQAQLRAQSLREPVAQTAPAPPSDDAVRNASVVGIMVEEVHAAFPYEGQQDNTPPQAAAGGVSGNVPSRMPLREPPVLVALHTPRVSDAYEPRQSVPPIPSPAVPPRPEGWREQRMPWHETEGAPEDSVPETAAQIMRRQRAPDANQPVWRPDFSQESSAYSAARERGANSAGVSTPLYPLRNEERPERTEPTLNWPVRERRDHHDG</sequence>
<keyword evidence="4" id="KW-1185">Reference proteome</keyword>
<feature type="compositionally biased region" description="Basic and acidic residues" evidence="1">
    <location>
        <begin position="250"/>
        <end position="259"/>
    </location>
</feature>
<organism evidence="3 4">
    <name type="scientific">Acetobacter peroxydans</name>
    <dbReference type="NCBI Taxonomy" id="104098"/>
    <lineage>
        <taxon>Bacteria</taxon>
        <taxon>Pseudomonadati</taxon>
        <taxon>Pseudomonadota</taxon>
        <taxon>Alphaproteobacteria</taxon>
        <taxon>Acetobacterales</taxon>
        <taxon>Acetobacteraceae</taxon>
        <taxon>Acetobacter</taxon>
    </lineage>
</organism>
<keyword evidence="2" id="KW-0472">Membrane</keyword>
<reference evidence="3 4" key="1">
    <citation type="submission" date="2019-06" db="EMBL/GenBank/DDBJ databases">
        <title>Whole genome shotgun sequence of Acetobacter peroxydans NBRC 13755.</title>
        <authorList>
            <person name="Hosoyama A."/>
            <person name="Uohara A."/>
            <person name="Ohji S."/>
            <person name="Ichikawa N."/>
        </authorList>
    </citation>
    <scope>NUCLEOTIDE SEQUENCE [LARGE SCALE GENOMIC DNA]</scope>
    <source>
        <strain evidence="3 4">NBRC 13755</strain>
    </source>
</reference>
<accession>A0A4Y3TSM8</accession>
<dbReference type="Proteomes" id="UP000317730">
    <property type="component" value="Unassembled WGS sequence"/>
</dbReference>
<feature type="compositionally biased region" description="Basic and acidic residues" evidence="1">
    <location>
        <begin position="234"/>
        <end position="243"/>
    </location>
</feature>
<dbReference type="AlphaFoldDB" id="A0A4Y3TSM8"/>
<keyword evidence="2" id="KW-1133">Transmembrane helix</keyword>
<evidence type="ECO:0000313" key="4">
    <source>
        <dbReference type="Proteomes" id="UP000317730"/>
    </source>
</evidence>